<gene>
    <name evidence="2" type="ORF">DP939_04640</name>
</gene>
<feature type="region of interest" description="Disordered" evidence="1">
    <location>
        <begin position="116"/>
        <end position="143"/>
    </location>
</feature>
<dbReference type="OrthoDB" id="3539443at2"/>
<dbReference type="RefSeq" id="WP_113979168.1">
    <property type="nucleotide sequence ID" value="NZ_QMEY01000001.1"/>
</dbReference>
<sequence>MTFATEVKKLTDSKPFYAVAGAGDFAMEKLREIPGRLEKLQARSGDLGQSAKDLPTKAREYAAKAEGYAKDLPVKAKGYADIVTVRATELYEEFADRGRKVVSRVSGEAALELEDVSEAAEPPVAKPVVRKPAPRKPANSKRP</sequence>
<dbReference type="Proteomes" id="UP000253303">
    <property type="component" value="Unassembled WGS sequence"/>
</dbReference>
<evidence type="ECO:0000313" key="2">
    <source>
        <dbReference type="EMBL" id="RBQ21962.1"/>
    </source>
</evidence>
<keyword evidence="3" id="KW-1185">Reference proteome</keyword>
<organism evidence="2 3">
    <name type="scientific">Spongiactinospora rosea</name>
    <dbReference type="NCBI Taxonomy" id="2248750"/>
    <lineage>
        <taxon>Bacteria</taxon>
        <taxon>Bacillati</taxon>
        <taxon>Actinomycetota</taxon>
        <taxon>Actinomycetes</taxon>
        <taxon>Streptosporangiales</taxon>
        <taxon>Streptosporangiaceae</taxon>
        <taxon>Spongiactinospora</taxon>
    </lineage>
</organism>
<accession>A0A366M913</accession>
<name>A0A366M913_9ACTN</name>
<protein>
    <recommendedName>
        <fullName evidence="4">Heparin binding hemagglutinin HbhA</fullName>
    </recommendedName>
</protein>
<evidence type="ECO:0000256" key="1">
    <source>
        <dbReference type="SAM" id="MobiDB-lite"/>
    </source>
</evidence>
<dbReference type="EMBL" id="QMEY01000001">
    <property type="protein sequence ID" value="RBQ21962.1"/>
    <property type="molecule type" value="Genomic_DNA"/>
</dbReference>
<proteinExistence type="predicted"/>
<dbReference type="AlphaFoldDB" id="A0A366M913"/>
<comment type="caution">
    <text evidence="2">The sequence shown here is derived from an EMBL/GenBank/DDBJ whole genome shotgun (WGS) entry which is preliminary data.</text>
</comment>
<evidence type="ECO:0000313" key="3">
    <source>
        <dbReference type="Proteomes" id="UP000253303"/>
    </source>
</evidence>
<evidence type="ECO:0008006" key="4">
    <source>
        <dbReference type="Google" id="ProtNLM"/>
    </source>
</evidence>
<feature type="compositionally biased region" description="Basic residues" evidence="1">
    <location>
        <begin position="128"/>
        <end position="143"/>
    </location>
</feature>
<reference evidence="2 3" key="1">
    <citation type="submission" date="2018-06" db="EMBL/GenBank/DDBJ databases">
        <title>Sphaerisporangium craniellae sp. nov., isolated from a marine sponge in the South China Sea.</title>
        <authorList>
            <person name="Li L."/>
        </authorList>
    </citation>
    <scope>NUCLEOTIDE SEQUENCE [LARGE SCALE GENOMIC DNA]</scope>
    <source>
        <strain evidence="2 3">LHW63015</strain>
    </source>
</reference>